<evidence type="ECO:0000313" key="2">
    <source>
        <dbReference type="Proteomes" id="UP001283361"/>
    </source>
</evidence>
<gene>
    <name evidence="1" type="ORF">RRG08_025690</name>
</gene>
<dbReference type="Proteomes" id="UP001283361">
    <property type="component" value="Unassembled WGS sequence"/>
</dbReference>
<sequence length="96" mass="10500">MSLHMHLYDICPKVTEFKAPAMRPTKTESAMVGGLVPSHQTSWLDLAATGVTLGVRYGWWVGALTPDQLARSSSYRGYVRRALWSVGGCPHTRPAG</sequence>
<evidence type="ECO:0000313" key="1">
    <source>
        <dbReference type="EMBL" id="KAK3795639.1"/>
    </source>
</evidence>
<reference evidence="1" key="1">
    <citation type="journal article" date="2023" name="G3 (Bethesda)">
        <title>A reference genome for the long-term kleptoplast-retaining sea slug Elysia crispata morphotype clarki.</title>
        <authorList>
            <person name="Eastman K.E."/>
            <person name="Pendleton A.L."/>
            <person name="Shaikh M.A."/>
            <person name="Suttiyut T."/>
            <person name="Ogas R."/>
            <person name="Tomko P."/>
            <person name="Gavelis G."/>
            <person name="Widhalm J.R."/>
            <person name="Wisecaver J.H."/>
        </authorList>
    </citation>
    <scope>NUCLEOTIDE SEQUENCE</scope>
    <source>
        <strain evidence="1">ECLA1</strain>
    </source>
</reference>
<keyword evidence="2" id="KW-1185">Reference proteome</keyword>
<accession>A0AAE1AX49</accession>
<dbReference type="EMBL" id="JAWDGP010001023">
    <property type="protein sequence ID" value="KAK3795639.1"/>
    <property type="molecule type" value="Genomic_DNA"/>
</dbReference>
<proteinExistence type="predicted"/>
<name>A0AAE1AX49_9GAST</name>
<comment type="caution">
    <text evidence="1">The sequence shown here is derived from an EMBL/GenBank/DDBJ whole genome shotgun (WGS) entry which is preliminary data.</text>
</comment>
<organism evidence="1 2">
    <name type="scientific">Elysia crispata</name>
    <name type="common">lettuce slug</name>
    <dbReference type="NCBI Taxonomy" id="231223"/>
    <lineage>
        <taxon>Eukaryota</taxon>
        <taxon>Metazoa</taxon>
        <taxon>Spiralia</taxon>
        <taxon>Lophotrochozoa</taxon>
        <taxon>Mollusca</taxon>
        <taxon>Gastropoda</taxon>
        <taxon>Heterobranchia</taxon>
        <taxon>Euthyneura</taxon>
        <taxon>Panpulmonata</taxon>
        <taxon>Sacoglossa</taxon>
        <taxon>Placobranchoidea</taxon>
        <taxon>Plakobranchidae</taxon>
        <taxon>Elysia</taxon>
    </lineage>
</organism>
<dbReference type="AlphaFoldDB" id="A0AAE1AX49"/>
<protein>
    <submittedName>
        <fullName evidence="1">Uncharacterized protein</fullName>
    </submittedName>
</protein>